<name>A0AAE1CZJ8_9GAST</name>
<dbReference type="AlphaFoldDB" id="A0AAE1CZJ8"/>
<comment type="caution">
    <text evidence="2">The sequence shown here is derived from an EMBL/GenBank/DDBJ whole genome shotgun (WGS) entry which is preliminary data.</text>
</comment>
<gene>
    <name evidence="2" type="ORF">RRG08_015542</name>
</gene>
<proteinExistence type="predicted"/>
<evidence type="ECO:0000313" key="2">
    <source>
        <dbReference type="EMBL" id="KAK3747430.1"/>
    </source>
</evidence>
<protein>
    <submittedName>
        <fullName evidence="2">Uncharacterized protein</fullName>
    </submittedName>
</protein>
<feature type="compositionally biased region" description="Basic residues" evidence="1">
    <location>
        <begin position="51"/>
        <end position="69"/>
    </location>
</feature>
<dbReference type="EMBL" id="JAWDGP010006085">
    <property type="protein sequence ID" value="KAK3747430.1"/>
    <property type="molecule type" value="Genomic_DNA"/>
</dbReference>
<feature type="region of interest" description="Disordered" evidence="1">
    <location>
        <begin position="43"/>
        <end position="69"/>
    </location>
</feature>
<evidence type="ECO:0000313" key="3">
    <source>
        <dbReference type="Proteomes" id="UP001283361"/>
    </source>
</evidence>
<organism evidence="2 3">
    <name type="scientific">Elysia crispata</name>
    <name type="common">lettuce slug</name>
    <dbReference type="NCBI Taxonomy" id="231223"/>
    <lineage>
        <taxon>Eukaryota</taxon>
        <taxon>Metazoa</taxon>
        <taxon>Spiralia</taxon>
        <taxon>Lophotrochozoa</taxon>
        <taxon>Mollusca</taxon>
        <taxon>Gastropoda</taxon>
        <taxon>Heterobranchia</taxon>
        <taxon>Euthyneura</taxon>
        <taxon>Panpulmonata</taxon>
        <taxon>Sacoglossa</taxon>
        <taxon>Placobranchoidea</taxon>
        <taxon>Plakobranchidae</taxon>
        <taxon>Elysia</taxon>
    </lineage>
</organism>
<evidence type="ECO:0000256" key="1">
    <source>
        <dbReference type="SAM" id="MobiDB-lite"/>
    </source>
</evidence>
<reference evidence="2" key="1">
    <citation type="journal article" date="2023" name="G3 (Bethesda)">
        <title>A reference genome for the long-term kleptoplast-retaining sea slug Elysia crispata morphotype clarki.</title>
        <authorList>
            <person name="Eastman K.E."/>
            <person name="Pendleton A.L."/>
            <person name="Shaikh M.A."/>
            <person name="Suttiyut T."/>
            <person name="Ogas R."/>
            <person name="Tomko P."/>
            <person name="Gavelis G."/>
            <person name="Widhalm J.R."/>
            <person name="Wisecaver J.H."/>
        </authorList>
    </citation>
    <scope>NUCLEOTIDE SEQUENCE</scope>
    <source>
        <strain evidence="2">ECLA1</strain>
    </source>
</reference>
<accession>A0AAE1CZJ8</accession>
<keyword evidence="3" id="KW-1185">Reference proteome</keyword>
<sequence length="69" mass="7438">MVEEQTEENAADLEVEKVAAAARPACMAGSTIKSWLSKLARTPAAHSSHLPGKRPGLRAPLSHRIHIQN</sequence>
<dbReference type="Proteomes" id="UP001283361">
    <property type="component" value="Unassembled WGS sequence"/>
</dbReference>